<dbReference type="AlphaFoldDB" id="A0A1G9IXR2"/>
<evidence type="ECO:0000256" key="1">
    <source>
        <dbReference type="SAM" id="Phobius"/>
    </source>
</evidence>
<gene>
    <name evidence="2" type="ORF">SAMN05661010_01377</name>
</gene>
<evidence type="ECO:0008006" key="4">
    <source>
        <dbReference type="Google" id="ProtNLM"/>
    </source>
</evidence>
<evidence type="ECO:0000313" key="2">
    <source>
        <dbReference type="EMBL" id="SDL29872.1"/>
    </source>
</evidence>
<dbReference type="InterPro" id="IPR008620">
    <property type="entry name" value="FixH"/>
</dbReference>
<dbReference type="RefSeq" id="WP_089726818.1">
    <property type="nucleotide sequence ID" value="NZ_FNGI01000002.1"/>
</dbReference>
<dbReference type="EMBL" id="FNGI01000002">
    <property type="protein sequence ID" value="SDL29872.1"/>
    <property type="molecule type" value="Genomic_DNA"/>
</dbReference>
<proteinExistence type="predicted"/>
<dbReference type="Proteomes" id="UP000198654">
    <property type="component" value="Unassembled WGS sequence"/>
</dbReference>
<dbReference type="Pfam" id="PF05751">
    <property type="entry name" value="FixH"/>
    <property type="match status" value="1"/>
</dbReference>
<evidence type="ECO:0000313" key="3">
    <source>
        <dbReference type="Proteomes" id="UP000198654"/>
    </source>
</evidence>
<accession>A0A1G9IXR2</accession>
<keyword evidence="1" id="KW-0472">Membrane</keyword>
<feature type="transmembrane region" description="Helical" evidence="1">
    <location>
        <begin position="12"/>
        <end position="33"/>
    </location>
</feature>
<name>A0A1G9IXR2_9GAMM</name>
<protein>
    <recommendedName>
        <fullName evidence="4">Nitrogen fixation protein FixH</fullName>
    </recommendedName>
</protein>
<reference evidence="2 3" key="1">
    <citation type="submission" date="2016-10" db="EMBL/GenBank/DDBJ databases">
        <authorList>
            <person name="de Groot N.N."/>
        </authorList>
    </citation>
    <scope>NUCLEOTIDE SEQUENCE [LARGE SCALE GENOMIC DNA]</scope>
    <source>
        <strain evidence="2 3">DSM 14789</strain>
    </source>
</reference>
<organism evidence="2 3">
    <name type="scientific">Modicisalibacter muralis</name>
    <dbReference type="NCBI Taxonomy" id="119000"/>
    <lineage>
        <taxon>Bacteria</taxon>
        <taxon>Pseudomonadati</taxon>
        <taxon>Pseudomonadota</taxon>
        <taxon>Gammaproteobacteria</taxon>
        <taxon>Oceanospirillales</taxon>
        <taxon>Halomonadaceae</taxon>
        <taxon>Modicisalibacter</taxon>
    </lineage>
</organism>
<keyword evidence="1" id="KW-0812">Transmembrane</keyword>
<sequence>MNHPPPWYKQFWPWFLLGILGLSIVVSTIFLVVSITSFDGMVEDNYYKHGMAINERLEQDDHAKALNMVAELRIDDLTGGVVVVLDGEARPERLLLELIFPTQGERDQRVVLEHVRDGHYAGQLPHALQYRWYVHLAPDTSDPEWRLRGEIELPRQAPLTLSADSESA</sequence>
<keyword evidence="1" id="KW-1133">Transmembrane helix</keyword>
<keyword evidence="3" id="KW-1185">Reference proteome</keyword>
<dbReference type="OrthoDB" id="5295180at2"/>
<dbReference type="STRING" id="119000.SAMN05661010_01377"/>